<organism evidence="2 3">
    <name type="scientific">Nephila pilipes</name>
    <name type="common">Giant wood spider</name>
    <name type="synonym">Nephila maculata</name>
    <dbReference type="NCBI Taxonomy" id="299642"/>
    <lineage>
        <taxon>Eukaryota</taxon>
        <taxon>Metazoa</taxon>
        <taxon>Ecdysozoa</taxon>
        <taxon>Arthropoda</taxon>
        <taxon>Chelicerata</taxon>
        <taxon>Arachnida</taxon>
        <taxon>Araneae</taxon>
        <taxon>Araneomorphae</taxon>
        <taxon>Entelegynae</taxon>
        <taxon>Araneoidea</taxon>
        <taxon>Nephilidae</taxon>
        <taxon>Nephila</taxon>
    </lineage>
</organism>
<sequence>MSVETDTSTIPLMVFNRRVPLLDMLPQTIWLLGKCTVWVIRFAFSSLNMLFADRSTEVEFGKAGSSFFFFARKHNGRKTRAERGEVIGCHFGGKSVREISAVLGVPCSTAYHVIVKWKFAGSISVQSQSDRLCRLVDRDHRLLKRILKADSMDLDETIRQEFQDVSGINISTITHWCLEQFCHVLYSDELRYTIWEADGRFWIRKLLDDRFLADCIVPHVNFGCKP</sequence>
<evidence type="ECO:0000256" key="1">
    <source>
        <dbReference type="ARBA" id="ARBA00004123"/>
    </source>
</evidence>
<comment type="subcellular location">
    <subcellularLocation>
        <location evidence="1">Nucleus</location>
    </subcellularLocation>
</comment>
<gene>
    <name evidence="2" type="ORF">NPIL_433681</name>
</gene>
<evidence type="ECO:0000313" key="2">
    <source>
        <dbReference type="EMBL" id="GFS37991.1"/>
    </source>
</evidence>
<dbReference type="InterPro" id="IPR036388">
    <property type="entry name" value="WH-like_DNA-bd_sf"/>
</dbReference>
<proteinExistence type="predicted"/>
<dbReference type="AlphaFoldDB" id="A0A8X6MB03"/>
<dbReference type="GO" id="GO:0005634">
    <property type="term" value="C:nucleus"/>
    <property type="evidence" value="ECO:0007669"/>
    <property type="project" value="UniProtKB-SubCell"/>
</dbReference>
<name>A0A8X6MB03_NEPPI</name>
<dbReference type="SUPFAM" id="SSF46689">
    <property type="entry name" value="Homeodomain-like"/>
    <property type="match status" value="1"/>
</dbReference>
<comment type="caution">
    <text evidence="2">The sequence shown here is derived from an EMBL/GenBank/DDBJ whole genome shotgun (WGS) entry which is preliminary data.</text>
</comment>
<accession>A0A8X6MB03</accession>
<dbReference type="Proteomes" id="UP000887013">
    <property type="component" value="Unassembled WGS sequence"/>
</dbReference>
<dbReference type="Gene3D" id="1.10.10.10">
    <property type="entry name" value="Winged helix-like DNA-binding domain superfamily/Winged helix DNA-binding domain"/>
    <property type="match status" value="1"/>
</dbReference>
<reference evidence="2" key="1">
    <citation type="submission" date="2020-08" db="EMBL/GenBank/DDBJ databases">
        <title>Multicomponent nature underlies the extraordinary mechanical properties of spider dragline silk.</title>
        <authorList>
            <person name="Kono N."/>
            <person name="Nakamura H."/>
            <person name="Mori M."/>
            <person name="Yoshida Y."/>
            <person name="Ohtoshi R."/>
            <person name="Malay A.D."/>
            <person name="Moran D.A.P."/>
            <person name="Tomita M."/>
            <person name="Numata K."/>
            <person name="Arakawa K."/>
        </authorList>
    </citation>
    <scope>NUCLEOTIDE SEQUENCE</scope>
</reference>
<keyword evidence="3" id="KW-1185">Reference proteome</keyword>
<protein>
    <submittedName>
        <fullName evidence="2">Uncharacterized protein</fullName>
    </submittedName>
</protein>
<dbReference type="EMBL" id="BMAW01043181">
    <property type="protein sequence ID" value="GFS37991.1"/>
    <property type="molecule type" value="Genomic_DNA"/>
</dbReference>
<evidence type="ECO:0000313" key="3">
    <source>
        <dbReference type="Proteomes" id="UP000887013"/>
    </source>
</evidence>
<dbReference type="InterPro" id="IPR009057">
    <property type="entry name" value="Homeodomain-like_sf"/>
</dbReference>